<dbReference type="Proteomes" id="UP000218231">
    <property type="component" value="Unassembled WGS sequence"/>
</dbReference>
<name>A0A2A2KKP6_9BILA</name>
<keyword evidence="3" id="KW-1185">Reference proteome</keyword>
<comment type="caution">
    <text evidence="2">The sequence shown here is derived from an EMBL/GenBank/DDBJ whole genome shotgun (WGS) entry which is preliminary data.</text>
</comment>
<organism evidence="2 3">
    <name type="scientific">Diploscapter pachys</name>
    <dbReference type="NCBI Taxonomy" id="2018661"/>
    <lineage>
        <taxon>Eukaryota</taxon>
        <taxon>Metazoa</taxon>
        <taxon>Ecdysozoa</taxon>
        <taxon>Nematoda</taxon>
        <taxon>Chromadorea</taxon>
        <taxon>Rhabditida</taxon>
        <taxon>Rhabditina</taxon>
        <taxon>Rhabditomorpha</taxon>
        <taxon>Rhabditoidea</taxon>
        <taxon>Rhabditidae</taxon>
        <taxon>Diploscapter</taxon>
    </lineage>
</organism>
<feature type="region of interest" description="Disordered" evidence="1">
    <location>
        <begin position="170"/>
        <end position="199"/>
    </location>
</feature>
<evidence type="ECO:0000313" key="3">
    <source>
        <dbReference type="Proteomes" id="UP000218231"/>
    </source>
</evidence>
<reference evidence="2 3" key="1">
    <citation type="journal article" date="2017" name="Curr. Biol.">
        <title>Genome architecture and evolution of a unichromosomal asexual nematode.</title>
        <authorList>
            <person name="Fradin H."/>
            <person name="Zegar C."/>
            <person name="Gutwein M."/>
            <person name="Lucas J."/>
            <person name="Kovtun M."/>
            <person name="Corcoran D."/>
            <person name="Baugh L.R."/>
            <person name="Kiontke K."/>
            <person name="Gunsalus K."/>
            <person name="Fitch D.H."/>
            <person name="Piano F."/>
        </authorList>
    </citation>
    <scope>NUCLEOTIDE SEQUENCE [LARGE SCALE GENOMIC DNA]</scope>
    <source>
        <strain evidence="2">PF1309</strain>
    </source>
</reference>
<protein>
    <submittedName>
        <fullName evidence="2">Uncharacterized protein</fullName>
    </submittedName>
</protein>
<accession>A0A2A2KKP6</accession>
<evidence type="ECO:0000256" key="1">
    <source>
        <dbReference type="SAM" id="MobiDB-lite"/>
    </source>
</evidence>
<sequence>MVTQRSNLGKDCPSLQQLLPNGSASMRYLMHTPRVGSPLNIGTLPYFSNLRNASAFSNLLLGQSLDSFDSRILSASDIPKQLGPMSAFAFVFYTRWPVLLHSEISMFDVKKDNFFFPAVSTQQKRRLYNFFEAKKDFWHPYTHRVRVDQLPETVLKNYCLTGAAMRFAQRRGARREDRTKAESTASTGMAGQRYENSLK</sequence>
<proteinExistence type="predicted"/>
<dbReference type="EMBL" id="LIAE01008319">
    <property type="protein sequence ID" value="PAV74531.1"/>
    <property type="molecule type" value="Genomic_DNA"/>
</dbReference>
<evidence type="ECO:0000313" key="2">
    <source>
        <dbReference type="EMBL" id="PAV74531.1"/>
    </source>
</evidence>
<gene>
    <name evidence="2" type="ORF">WR25_26809</name>
</gene>
<dbReference type="AlphaFoldDB" id="A0A2A2KKP6"/>